<dbReference type="RefSeq" id="WP_343784147.1">
    <property type="nucleotide sequence ID" value="NZ_BAAAFH010000003.1"/>
</dbReference>
<dbReference type="PROSITE" id="PS52004">
    <property type="entry name" value="KS3_2"/>
    <property type="match status" value="1"/>
</dbReference>
<name>A0ABP3XZG7_9FLAO</name>
<dbReference type="InterPro" id="IPR016039">
    <property type="entry name" value="Thiolase-like"/>
</dbReference>
<comment type="caution">
    <text evidence="5">The sequence shown here is derived from an EMBL/GenBank/DDBJ whole genome shotgun (WGS) entry which is preliminary data.</text>
</comment>
<dbReference type="Pfam" id="PF00109">
    <property type="entry name" value="ketoacyl-synt"/>
    <property type="match status" value="1"/>
</dbReference>
<feature type="domain" description="Ketosynthase family 3 (KS3)" evidence="4">
    <location>
        <begin position="1"/>
        <end position="391"/>
    </location>
</feature>
<accession>A0ABP3XZG7</accession>
<evidence type="ECO:0000256" key="2">
    <source>
        <dbReference type="ARBA" id="ARBA00022679"/>
    </source>
</evidence>
<dbReference type="SUPFAM" id="SSF53901">
    <property type="entry name" value="Thiolase-like"/>
    <property type="match status" value="2"/>
</dbReference>
<organism evidence="5 6">
    <name type="scientific">Wandonia haliotis</name>
    <dbReference type="NCBI Taxonomy" id="574963"/>
    <lineage>
        <taxon>Bacteria</taxon>
        <taxon>Pseudomonadati</taxon>
        <taxon>Bacteroidota</taxon>
        <taxon>Flavobacteriia</taxon>
        <taxon>Flavobacteriales</taxon>
        <taxon>Crocinitomicaceae</taxon>
        <taxon>Wandonia</taxon>
    </lineage>
</organism>
<dbReference type="InterPro" id="IPR020841">
    <property type="entry name" value="PKS_Beta-ketoAc_synthase_dom"/>
</dbReference>
<dbReference type="SMART" id="SM00825">
    <property type="entry name" value="PKS_KS"/>
    <property type="match status" value="1"/>
</dbReference>
<sequence>MKIYITGLGAVSAIGMSVAEHLKSLLEEKHGISKIELVRELKTPYTGGEIKFSNAQLADLLEVSENGYSRTALLAMIAAREAFPVTAPPSDRIGVINGTSVGGMDLTENFYEEYLHGNLANASVILSHECGTSTENIARLLGINGYKTTLSTACSSAANAIMLGARLMKAGKLDAVLAGGTDALSAFTVNGFNSLGIYDSELSRPFDNTRKGLNLGEGAGFIFLETEESIKKTGNPVLAKLIGWGNANDAFHQTASSPEATGAKLAMQSAMNIAGILPEEIDYINAHGTGTENNDNTEVKAISDLFPGKKPPFSSTKQYTGHTLAAAGGLEAVFSVLSIQHGIIYPNMRWKNQMENTPLTPSQTLERKEIRCVLSNSFGFGGNNSTLIFRK</sequence>
<gene>
    <name evidence="5" type="ORF">GCM10009118_01870</name>
</gene>
<reference evidence="6" key="1">
    <citation type="journal article" date="2019" name="Int. J. Syst. Evol. Microbiol.">
        <title>The Global Catalogue of Microorganisms (GCM) 10K type strain sequencing project: providing services to taxonomists for standard genome sequencing and annotation.</title>
        <authorList>
            <consortium name="The Broad Institute Genomics Platform"/>
            <consortium name="The Broad Institute Genome Sequencing Center for Infectious Disease"/>
            <person name="Wu L."/>
            <person name="Ma J."/>
        </authorList>
    </citation>
    <scope>NUCLEOTIDE SEQUENCE [LARGE SCALE GENOMIC DNA]</scope>
    <source>
        <strain evidence="6">JCM 16083</strain>
    </source>
</reference>
<dbReference type="Pfam" id="PF02801">
    <property type="entry name" value="Ketoacyl-synt_C"/>
    <property type="match status" value="1"/>
</dbReference>
<evidence type="ECO:0000256" key="3">
    <source>
        <dbReference type="RuleBase" id="RU003694"/>
    </source>
</evidence>
<keyword evidence="6" id="KW-1185">Reference proteome</keyword>
<evidence type="ECO:0000313" key="6">
    <source>
        <dbReference type="Proteomes" id="UP001501126"/>
    </source>
</evidence>
<evidence type="ECO:0000313" key="5">
    <source>
        <dbReference type="EMBL" id="GAA0873779.1"/>
    </source>
</evidence>
<evidence type="ECO:0000256" key="1">
    <source>
        <dbReference type="ARBA" id="ARBA00008467"/>
    </source>
</evidence>
<dbReference type="InterPro" id="IPR014030">
    <property type="entry name" value="Ketoacyl_synth_N"/>
</dbReference>
<comment type="similarity">
    <text evidence="1 3">Belongs to the thiolase-like superfamily. Beta-ketoacyl-ACP synthases family.</text>
</comment>
<proteinExistence type="inferred from homology"/>
<dbReference type="Proteomes" id="UP001501126">
    <property type="component" value="Unassembled WGS sequence"/>
</dbReference>
<dbReference type="EMBL" id="BAAAFH010000003">
    <property type="protein sequence ID" value="GAA0873779.1"/>
    <property type="molecule type" value="Genomic_DNA"/>
</dbReference>
<dbReference type="Gene3D" id="3.40.47.10">
    <property type="match status" value="1"/>
</dbReference>
<protein>
    <submittedName>
        <fullName evidence="5">Beta-ketoacyl-[acyl-carrier-protein] synthase family protein</fullName>
    </submittedName>
</protein>
<dbReference type="PANTHER" id="PTHR11712">
    <property type="entry name" value="POLYKETIDE SYNTHASE-RELATED"/>
    <property type="match status" value="1"/>
</dbReference>
<evidence type="ECO:0000259" key="4">
    <source>
        <dbReference type="PROSITE" id="PS52004"/>
    </source>
</evidence>
<dbReference type="CDD" id="cd00834">
    <property type="entry name" value="KAS_I_II"/>
    <property type="match status" value="1"/>
</dbReference>
<dbReference type="PANTHER" id="PTHR11712:SF336">
    <property type="entry name" value="3-OXOACYL-[ACYL-CARRIER-PROTEIN] SYNTHASE, MITOCHONDRIAL"/>
    <property type="match status" value="1"/>
</dbReference>
<dbReference type="InterPro" id="IPR000794">
    <property type="entry name" value="Beta-ketoacyl_synthase"/>
</dbReference>
<keyword evidence="2 3" id="KW-0808">Transferase</keyword>
<dbReference type="InterPro" id="IPR014031">
    <property type="entry name" value="Ketoacyl_synth_C"/>
</dbReference>